<proteinExistence type="predicted"/>
<dbReference type="Proteomes" id="UP000053157">
    <property type="component" value="Unassembled WGS sequence"/>
</dbReference>
<gene>
    <name evidence="2" type="ORF">AUR66_19105</name>
</gene>
<organism evidence="2 3">
    <name type="scientific">Haloferax profundi</name>
    <dbReference type="NCBI Taxonomy" id="1544718"/>
    <lineage>
        <taxon>Archaea</taxon>
        <taxon>Methanobacteriati</taxon>
        <taxon>Methanobacteriota</taxon>
        <taxon>Stenosarchaea group</taxon>
        <taxon>Halobacteria</taxon>
        <taxon>Halobacteriales</taxon>
        <taxon>Haloferacaceae</taxon>
        <taxon>Haloferax</taxon>
    </lineage>
</organism>
<comment type="caution">
    <text evidence="2">The sequence shown here is derived from an EMBL/GenBank/DDBJ whole genome shotgun (WGS) entry which is preliminary data.</text>
</comment>
<evidence type="ECO:0000259" key="1">
    <source>
        <dbReference type="Pfam" id="PF18545"/>
    </source>
</evidence>
<keyword evidence="3" id="KW-1185">Reference proteome</keyword>
<dbReference type="InterPro" id="IPR040624">
    <property type="entry name" value="HalOD1"/>
</dbReference>
<accession>A0A0W1RLH8</accession>
<dbReference type="EMBL" id="LOPV01000563">
    <property type="protein sequence ID" value="KTG14399.1"/>
    <property type="molecule type" value="Genomic_DNA"/>
</dbReference>
<evidence type="ECO:0000313" key="3">
    <source>
        <dbReference type="Proteomes" id="UP000053157"/>
    </source>
</evidence>
<name>A0A0W1RLH8_9EURY</name>
<reference evidence="2 3" key="1">
    <citation type="submission" date="2015-12" db="EMBL/GenBank/DDBJ databases">
        <title>Haloferax profundi sp. nov. isolated from the Discovery deep brine-seawater interface in the Red Sea.</title>
        <authorList>
            <person name="Zhang G."/>
            <person name="Stingl U."/>
            <person name="Rashid M."/>
        </authorList>
    </citation>
    <scope>NUCLEOTIDE SEQUENCE [LARGE SCALE GENOMIC DNA]</scope>
    <source>
        <strain evidence="2 3">SB29</strain>
    </source>
</reference>
<sequence>MTEAVLAAVAEREGVDVKDLHQSLYDSISPEALDKLFRNGPVEVRFEYMDYIVTVDNDLTVELDPK</sequence>
<protein>
    <recommendedName>
        <fullName evidence="1">Halobacterial output domain-containing protein</fullName>
    </recommendedName>
</protein>
<dbReference type="Pfam" id="PF18545">
    <property type="entry name" value="HalOD1"/>
    <property type="match status" value="1"/>
</dbReference>
<evidence type="ECO:0000313" key="2">
    <source>
        <dbReference type="EMBL" id="KTG14399.1"/>
    </source>
</evidence>
<feature type="domain" description="Halobacterial output" evidence="1">
    <location>
        <begin position="2"/>
        <end position="65"/>
    </location>
</feature>
<dbReference type="AlphaFoldDB" id="A0A0W1RLH8"/>